<dbReference type="AlphaFoldDB" id="A0AAE0F281"/>
<feature type="compositionally biased region" description="Polar residues" evidence="1">
    <location>
        <begin position="1"/>
        <end position="11"/>
    </location>
</feature>
<name>A0AAE0F281_9CHLO</name>
<comment type="caution">
    <text evidence="2">The sequence shown here is derived from an EMBL/GenBank/DDBJ whole genome shotgun (WGS) entry which is preliminary data.</text>
</comment>
<reference evidence="2 3" key="1">
    <citation type="journal article" date="2015" name="Genome Biol. Evol.">
        <title>Comparative Genomics of a Bacterivorous Green Alga Reveals Evolutionary Causalities and Consequences of Phago-Mixotrophic Mode of Nutrition.</title>
        <authorList>
            <person name="Burns J.A."/>
            <person name="Paasch A."/>
            <person name="Narechania A."/>
            <person name="Kim E."/>
        </authorList>
    </citation>
    <scope>NUCLEOTIDE SEQUENCE [LARGE SCALE GENOMIC DNA]</scope>
    <source>
        <strain evidence="2 3">PLY_AMNH</strain>
    </source>
</reference>
<gene>
    <name evidence="2" type="ORF">CYMTET_41854</name>
</gene>
<accession>A0AAE0F281</accession>
<proteinExistence type="predicted"/>
<dbReference type="Proteomes" id="UP001190700">
    <property type="component" value="Unassembled WGS sequence"/>
</dbReference>
<sequence length="138" mass="15247">MSSENAETFDSNMEGDRKGVQHSRGVISRRRADMISAAYILGSNHEQRPKANTETAFEQMPPQDLIRKINADSAPERTWFLACTPGSKLKVGSAIFSPLVEDKMAVLRSGLVLWVRNWTKAVLCGDVRTAQAVRQSVG</sequence>
<dbReference type="EMBL" id="LGRX02027868">
    <property type="protein sequence ID" value="KAK3248692.1"/>
    <property type="molecule type" value="Genomic_DNA"/>
</dbReference>
<organism evidence="2 3">
    <name type="scientific">Cymbomonas tetramitiformis</name>
    <dbReference type="NCBI Taxonomy" id="36881"/>
    <lineage>
        <taxon>Eukaryota</taxon>
        <taxon>Viridiplantae</taxon>
        <taxon>Chlorophyta</taxon>
        <taxon>Pyramimonadophyceae</taxon>
        <taxon>Pyramimonadales</taxon>
        <taxon>Pyramimonadaceae</taxon>
        <taxon>Cymbomonas</taxon>
    </lineage>
</organism>
<feature type="region of interest" description="Disordered" evidence="1">
    <location>
        <begin position="1"/>
        <end position="25"/>
    </location>
</feature>
<evidence type="ECO:0000256" key="1">
    <source>
        <dbReference type="SAM" id="MobiDB-lite"/>
    </source>
</evidence>
<evidence type="ECO:0000313" key="3">
    <source>
        <dbReference type="Proteomes" id="UP001190700"/>
    </source>
</evidence>
<keyword evidence="3" id="KW-1185">Reference proteome</keyword>
<evidence type="ECO:0000313" key="2">
    <source>
        <dbReference type="EMBL" id="KAK3248692.1"/>
    </source>
</evidence>
<protein>
    <submittedName>
        <fullName evidence="2">Uncharacterized protein</fullName>
    </submittedName>
</protein>